<dbReference type="PANTHER" id="PTHR24198:SF165">
    <property type="entry name" value="ANKYRIN REPEAT-CONTAINING PROTEIN-RELATED"/>
    <property type="match status" value="1"/>
</dbReference>
<keyword evidence="4" id="KW-0732">Signal</keyword>
<dbReference type="SMART" id="SM00248">
    <property type="entry name" value="ANK"/>
    <property type="match status" value="10"/>
</dbReference>
<keyword evidence="2 3" id="KW-0040">ANK repeat</keyword>
<keyword evidence="1" id="KW-0677">Repeat</keyword>
<dbReference type="InterPro" id="IPR002110">
    <property type="entry name" value="Ankyrin_rpt"/>
</dbReference>
<dbReference type="PROSITE" id="PS50297">
    <property type="entry name" value="ANK_REP_REGION"/>
    <property type="match status" value="5"/>
</dbReference>
<reference evidence="5 6" key="1">
    <citation type="submission" date="2017-01" db="EMBL/GenBank/DDBJ databases">
        <authorList>
            <person name="Varghese N."/>
            <person name="Submissions S."/>
        </authorList>
    </citation>
    <scope>NUCLEOTIDE SEQUENCE [LARGE SCALE GENOMIC DNA]</scope>
    <source>
        <strain evidence="5 6">DSM 2061</strain>
    </source>
</reference>
<evidence type="ECO:0000256" key="1">
    <source>
        <dbReference type="ARBA" id="ARBA00022737"/>
    </source>
</evidence>
<evidence type="ECO:0000256" key="4">
    <source>
        <dbReference type="SAM" id="SignalP"/>
    </source>
</evidence>
<dbReference type="EMBL" id="FTOB01000004">
    <property type="protein sequence ID" value="SIS90555.1"/>
    <property type="molecule type" value="Genomic_DNA"/>
</dbReference>
<feature type="repeat" description="ANK" evidence="3">
    <location>
        <begin position="444"/>
        <end position="477"/>
    </location>
</feature>
<feature type="repeat" description="ANK" evidence="3">
    <location>
        <begin position="102"/>
        <end position="134"/>
    </location>
</feature>
<dbReference type="RefSeq" id="WP_083690504.1">
    <property type="nucleotide sequence ID" value="NZ_FTOB01000004.1"/>
</dbReference>
<protein>
    <submittedName>
        <fullName evidence="5">Ankyrin repeat</fullName>
    </submittedName>
</protein>
<accession>A0ABY1KXW5</accession>
<dbReference type="PROSITE" id="PS50088">
    <property type="entry name" value="ANK_REPEAT"/>
    <property type="match status" value="7"/>
</dbReference>
<name>A0ABY1KXW5_9FLAO</name>
<dbReference type="Proteomes" id="UP000185728">
    <property type="component" value="Unassembled WGS sequence"/>
</dbReference>
<feature type="repeat" description="ANK" evidence="3">
    <location>
        <begin position="273"/>
        <end position="306"/>
    </location>
</feature>
<dbReference type="PRINTS" id="PR01415">
    <property type="entry name" value="ANKYRIN"/>
</dbReference>
<feature type="chain" id="PRO_5046642248" evidence="4">
    <location>
        <begin position="27"/>
        <end position="503"/>
    </location>
</feature>
<feature type="repeat" description="ANK" evidence="3">
    <location>
        <begin position="307"/>
        <end position="339"/>
    </location>
</feature>
<keyword evidence="6" id="KW-1185">Reference proteome</keyword>
<feature type="repeat" description="ANK" evidence="3">
    <location>
        <begin position="340"/>
        <end position="372"/>
    </location>
</feature>
<gene>
    <name evidence="5" type="ORF">SAMN05421766_104787</name>
</gene>
<sequence>MNMKINLLRTLTLVLGFALVSVSAMAQRNAPRDPNPFLNKDYWEKQPSIGTIQATIKEGHSVTEANRGGFDATTFAIFSKNPISTVQFLMDQGNDINKRTHDSRTYVFWAASSGNLELVKYLIDKGAKLDLVDSHGYGPISFTAATGQENTAIYDAFIEGGVDLKKEKDHHGKNALLTAVGRAKNLDVVDYFIGKGLNLNSVDDHGNGAFHYAAQGGNIDILKELVKRGVSTAKNESTGENAIFFASKGRGASVELFKYLEGLGLNANISTKKGENPLHNLASSSKDIKVFKYFEEKGVDPNAVDEEGNTPLLKAAARNELSIVKYLAEKTKKIDHSDSKGQTALALALQNNSTDVVSYLISKGADVQVKDNKGNNLAAYLFGSRGKPRDFDAKVAALKAKGFDFKQLQADNSSVWHLAVSKNNLDLLQKVSAFGADINGKDKDGNTPLHYAAMKTENAEILKYLIKNGADLKSTTEFGETAHDLASENELLAKNKVNLQFLN</sequence>
<evidence type="ECO:0000256" key="2">
    <source>
        <dbReference type="ARBA" id="ARBA00023043"/>
    </source>
</evidence>
<evidence type="ECO:0000313" key="5">
    <source>
        <dbReference type="EMBL" id="SIS90555.1"/>
    </source>
</evidence>
<dbReference type="Pfam" id="PF12796">
    <property type="entry name" value="Ank_2"/>
    <property type="match status" value="3"/>
</dbReference>
<dbReference type="SUPFAM" id="SSF48403">
    <property type="entry name" value="Ankyrin repeat"/>
    <property type="match status" value="2"/>
</dbReference>
<dbReference type="PANTHER" id="PTHR24198">
    <property type="entry name" value="ANKYRIN REPEAT AND PROTEIN KINASE DOMAIN-CONTAINING PROTEIN"/>
    <property type="match status" value="1"/>
</dbReference>
<organism evidence="5 6">
    <name type="scientific">Zobellia uliginosa</name>
    <dbReference type="NCBI Taxonomy" id="143224"/>
    <lineage>
        <taxon>Bacteria</taxon>
        <taxon>Pseudomonadati</taxon>
        <taxon>Bacteroidota</taxon>
        <taxon>Flavobacteriia</taxon>
        <taxon>Flavobacteriales</taxon>
        <taxon>Flavobacteriaceae</taxon>
        <taxon>Zobellia</taxon>
    </lineage>
</organism>
<dbReference type="InterPro" id="IPR036770">
    <property type="entry name" value="Ankyrin_rpt-contain_sf"/>
</dbReference>
<dbReference type="Gene3D" id="1.25.40.20">
    <property type="entry name" value="Ankyrin repeat-containing domain"/>
    <property type="match status" value="3"/>
</dbReference>
<evidence type="ECO:0000256" key="3">
    <source>
        <dbReference type="PROSITE-ProRule" id="PRU00023"/>
    </source>
</evidence>
<proteinExistence type="predicted"/>
<evidence type="ECO:0000313" key="6">
    <source>
        <dbReference type="Proteomes" id="UP000185728"/>
    </source>
</evidence>
<feature type="signal peptide" evidence="4">
    <location>
        <begin position="1"/>
        <end position="26"/>
    </location>
</feature>
<dbReference type="Pfam" id="PF13637">
    <property type="entry name" value="Ank_4"/>
    <property type="match status" value="1"/>
</dbReference>
<feature type="repeat" description="ANK" evidence="3">
    <location>
        <begin position="205"/>
        <end position="237"/>
    </location>
</feature>
<comment type="caution">
    <text evidence="5">The sequence shown here is derived from an EMBL/GenBank/DDBJ whole genome shotgun (WGS) entry which is preliminary data.</text>
</comment>
<feature type="repeat" description="ANK" evidence="3">
    <location>
        <begin position="411"/>
        <end position="443"/>
    </location>
</feature>